<dbReference type="GO" id="GO:0016636">
    <property type="term" value="F:oxidoreductase activity, acting on the CH-CH group of donors, iron-sulfur protein as acceptor"/>
    <property type="evidence" value="ECO:0007669"/>
    <property type="project" value="InterPro"/>
</dbReference>
<dbReference type="GO" id="GO:0050897">
    <property type="term" value="F:cobalt ion binding"/>
    <property type="evidence" value="ECO:0007669"/>
    <property type="project" value="InterPro"/>
</dbReference>
<dbReference type="InterPro" id="IPR009249">
    <property type="entry name" value="Ferredoxin-dep_bilin_Rdtase"/>
</dbReference>
<organism evidence="3 4">
    <name type="scientific">Tribonema minus</name>
    <dbReference type="NCBI Taxonomy" id="303371"/>
    <lineage>
        <taxon>Eukaryota</taxon>
        <taxon>Sar</taxon>
        <taxon>Stramenopiles</taxon>
        <taxon>Ochrophyta</taxon>
        <taxon>PX clade</taxon>
        <taxon>Xanthophyceae</taxon>
        <taxon>Tribonematales</taxon>
        <taxon>Tribonemataceae</taxon>
        <taxon>Tribonema</taxon>
    </lineage>
</organism>
<proteinExistence type="inferred from homology"/>
<evidence type="ECO:0000256" key="2">
    <source>
        <dbReference type="ARBA" id="ARBA00023002"/>
    </source>
</evidence>
<evidence type="ECO:0000256" key="1">
    <source>
        <dbReference type="ARBA" id="ARBA00006908"/>
    </source>
</evidence>
<accession>A0A836CI75</accession>
<dbReference type="Proteomes" id="UP000664859">
    <property type="component" value="Unassembled WGS sequence"/>
</dbReference>
<comment type="similarity">
    <text evidence="1">Belongs to the HY2 family.</text>
</comment>
<evidence type="ECO:0000313" key="3">
    <source>
        <dbReference type="EMBL" id="KAG5184556.1"/>
    </source>
</evidence>
<dbReference type="OrthoDB" id="496703at2759"/>
<sequence>MEQAIARLEGAMELRPYSVPEGMEGKEAVVGKGRNQQQVKMTVAAYSAAKFRHIRAALVETSGPTQVLNFVIFPDPSLDLPIFGADLVSLPGAHLICIDLQARIRFRKQLNSQYQKSQHTALAAHAQARLPWGGNLPSAAQRFFSPHCIWSKVGDIEVVETAALEAMLAYLDHYLAMAAAAEPVKDEGLLKGLAEGHLAYSRYRRINDPARGMLTRFFGTEWAEDVISHALFDLEAKVDSGAVSLAHGQELLAEMAAEP</sequence>
<protein>
    <submittedName>
        <fullName evidence="3">Ferredoxin-dependent bilin reductase</fullName>
    </submittedName>
</protein>
<dbReference type="AlphaFoldDB" id="A0A836CI75"/>
<keyword evidence="2" id="KW-0560">Oxidoreductase</keyword>
<dbReference type="PANTHER" id="PTHR34557">
    <property type="entry name" value="PHYTOCHROMOBILIN:FERREDOXIN OXIDOREDUCTASE, CHLOROPLASTIC"/>
    <property type="match status" value="1"/>
</dbReference>
<keyword evidence="4" id="KW-1185">Reference proteome</keyword>
<dbReference type="Gene3D" id="3.40.1500.20">
    <property type="match status" value="1"/>
</dbReference>
<dbReference type="PANTHER" id="PTHR34557:SF1">
    <property type="entry name" value="PHYTOCHROMOBILIN:FERREDOXIN OXIDOREDUCTASE, CHLOROPLASTIC"/>
    <property type="match status" value="1"/>
</dbReference>
<dbReference type="EMBL" id="JAFCMP010000160">
    <property type="protein sequence ID" value="KAG5184556.1"/>
    <property type="molecule type" value="Genomic_DNA"/>
</dbReference>
<dbReference type="GO" id="GO:0010024">
    <property type="term" value="P:phytochromobilin biosynthetic process"/>
    <property type="evidence" value="ECO:0007669"/>
    <property type="project" value="InterPro"/>
</dbReference>
<reference evidence="3" key="1">
    <citation type="submission" date="2021-02" db="EMBL/GenBank/DDBJ databases">
        <title>First Annotated Genome of the Yellow-green Alga Tribonema minus.</title>
        <authorList>
            <person name="Mahan K.M."/>
        </authorList>
    </citation>
    <scope>NUCLEOTIDE SEQUENCE</scope>
    <source>
        <strain evidence="3">UTEX B ZZ1240</strain>
    </source>
</reference>
<name>A0A836CI75_9STRA</name>
<dbReference type="Pfam" id="PF05996">
    <property type="entry name" value="Fe_bilin_red"/>
    <property type="match status" value="1"/>
</dbReference>
<gene>
    <name evidence="3" type="ORF">JKP88DRAFT_194906</name>
</gene>
<comment type="caution">
    <text evidence="3">The sequence shown here is derived from an EMBL/GenBank/DDBJ whole genome shotgun (WGS) entry which is preliminary data.</text>
</comment>
<evidence type="ECO:0000313" key="4">
    <source>
        <dbReference type="Proteomes" id="UP000664859"/>
    </source>
</evidence>